<keyword evidence="4" id="KW-1185">Reference proteome</keyword>
<dbReference type="InterPro" id="IPR001806">
    <property type="entry name" value="Small_GTPase"/>
</dbReference>
<evidence type="ECO:0000256" key="1">
    <source>
        <dbReference type="ARBA" id="ARBA00022741"/>
    </source>
</evidence>
<evidence type="ECO:0000313" key="3">
    <source>
        <dbReference type="EMBL" id="USR92277.1"/>
    </source>
</evidence>
<dbReference type="Proteomes" id="UP001056708">
    <property type="component" value="Chromosome"/>
</dbReference>
<dbReference type="Pfam" id="PF00071">
    <property type="entry name" value="Ras"/>
    <property type="match status" value="1"/>
</dbReference>
<gene>
    <name evidence="3" type="ORF">NEA10_06020</name>
</gene>
<evidence type="ECO:0000313" key="4">
    <source>
        <dbReference type="Proteomes" id="UP001056708"/>
    </source>
</evidence>
<sequence length="173" mass="19243">MAIISKKICTIGDFSVGKTSLIRRFVEGKFSDRYLSTVGVKISRKPLEVTRPTGENTSVQLLIWDLEGHTKFKSIAPSYLQGSSGAFFVADVTRLETIERLGEHLDLFFSVNPKGVAIAGLNKSDLLEKDKLNYLQDKLKTEQGDRLTSMYLTSAKTGENVETMFSQMATLLI</sequence>
<name>A0ABY5ASS0_9CYAN</name>
<dbReference type="NCBIfam" id="TIGR00231">
    <property type="entry name" value="small_GTP"/>
    <property type="match status" value="1"/>
</dbReference>
<protein>
    <submittedName>
        <fullName evidence="3">GTP-binding protein</fullName>
    </submittedName>
</protein>
<evidence type="ECO:0000256" key="2">
    <source>
        <dbReference type="ARBA" id="ARBA00023134"/>
    </source>
</evidence>
<keyword evidence="2" id="KW-0342">GTP-binding</keyword>
<dbReference type="CDD" id="cd00154">
    <property type="entry name" value="Rab"/>
    <property type="match status" value="1"/>
</dbReference>
<dbReference type="PRINTS" id="PR00449">
    <property type="entry name" value="RASTRNSFRMNG"/>
</dbReference>
<dbReference type="Gene3D" id="3.40.50.300">
    <property type="entry name" value="P-loop containing nucleotide triphosphate hydrolases"/>
    <property type="match status" value="1"/>
</dbReference>
<dbReference type="RefSeq" id="WP_252664369.1">
    <property type="nucleotide sequence ID" value="NZ_CP098611.1"/>
</dbReference>
<organism evidence="3 4">
    <name type="scientific">Phormidium yuhuli AB48</name>
    <dbReference type="NCBI Taxonomy" id="2940671"/>
    <lineage>
        <taxon>Bacteria</taxon>
        <taxon>Bacillati</taxon>
        <taxon>Cyanobacteriota</taxon>
        <taxon>Cyanophyceae</taxon>
        <taxon>Oscillatoriophycideae</taxon>
        <taxon>Oscillatoriales</taxon>
        <taxon>Oscillatoriaceae</taxon>
        <taxon>Phormidium</taxon>
        <taxon>Phormidium yuhuli</taxon>
    </lineage>
</organism>
<accession>A0ABY5ASS0</accession>
<dbReference type="InterPro" id="IPR027417">
    <property type="entry name" value="P-loop_NTPase"/>
</dbReference>
<dbReference type="SUPFAM" id="SSF52540">
    <property type="entry name" value="P-loop containing nucleoside triphosphate hydrolases"/>
    <property type="match status" value="1"/>
</dbReference>
<keyword evidence="1" id="KW-0547">Nucleotide-binding</keyword>
<dbReference type="SMART" id="SM00175">
    <property type="entry name" value="RAB"/>
    <property type="match status" value="1"/>
</dbReference>
<dbReference type="EMBL" id="CP098611">
    <property type="protein sequence ID" value="USR92277.1"/>
    <property type="molecule type" value="Genomic_DNA"/>
</dbReference>
<dbReference type="InterPro" id="IPR005225">
    <property type="entry name" value="Small_GTP-bd"/>
</dbReference>
<reference evidence="3" key="1">
    <citation type="submission" date="2022-06" db="EMBL/GenBank/DDBJ databases">
        <title>Genome sequence of Phormidium yuhuli AB48 isolated from an industrial photobioreactor environment.</title>
        <authorList>
            <person name="Qiu Y."/>
            <person name="Noonan A.J.C."/>
            <person name="Dofher K."/>
            <person name="Koch M."/>
            <person name="Kieft B."/>
            <person name="Lin X."/>
            <person name="Ziels R.M."/>
            <person name="Hallam S.J."/>
        </authorList>
    </citation>
    <scope>NUCLEOTIDE SEQUENCE</scope>
    <source>
        <strain evidence="3">AB48</strain>
    </source>
</reference>
<dbReference type="InterPro" id="IPR050227">
    <property type="entry name" value="Rab"/>
</dbReference>
<proteinExistence type="predicted"/>
<dbReference type="PROSITE" id="PS51419">
    <property type="entry name" value="RAB"/>
    <property type="match status" value="1"/>
</dbReference>
<dbReference type="PANTHER" id="PTHR47977">
    <property type="entry name" value="RAS-RELATED PROTEIN RAB"/>
    <property type="match status" value="1"/>
</dbReference>